<dbReference type="InterPro" id="IPR042201">
    <property type="entry name" value="FH2_Formin_sf"/>
</dbReference>
<feature type="region of interest" description="Disordered" evidence="2">
    <location>
        <begin position="1123"/>
        <end position="1153"/>
    </location>
</feature>
<dbReference type="AlphaFoldDB" id="A0A1J4MEU6"/>
<accession>A0A1J4MEU6</accession>
<dbReference type="EMBL" id="LRBP01000029">
    <property type="protein sequence ID" value="OII71381.1"/>
    <property type="molecule type" value="Genomic_DNA"/>
</dbReference>
<dbReference type="Proteomes" id="UP000186176">
    <property type="component" value="Unassembled WGS sequence"/>
</dbReference>
<evidence type="ECO:0000313" key="4">
    <source>
        <dbReference type="EMBL" id="OII71381.1"/>
    </source>
</evidence>
<feature type="domain" description="FH2" evidence="3">
    <location>
        <begin position="262"/>
        <end position="702"/>
    </location>
</feature>
<comment type="caution">
    <text evidence="4">The sequence shown here is derived from an EMBL/GenBank/DDBJ whole genome shotgun (WGS) entry which is preliminary data.</text>
</comment>
<keyword evidence="1" id="KW-0175">Coiled coil</keyword>
<dbReference type="RefSeq" id="XP_028873216.1">
    <property type="nucleotide sequence ID" value="XM_029017772.1"/>
</dbReference>
<feature type="compositionally biased region" description="Polar residues" evidence="2">
    <location>
        <begin position="728"/>
        <end position="744"/>
    </location>
</feature>
<feature type="region of interest" description="Disordered" evidence="2">
    <location>
        <begin position="689"/>
        <end position="744"/>
    </location>
</feature>
<feature type="compositionally biased region" description="Basic and acidic residues" evidence="2">
    <location>
        <begin position="308"/>
        <end position="323"/>
    </location>
</feature>
<evidence type="ECO:0000313" key="5">
    <source>
        <dbReference type="Proteomes" id="UP000186176"/>
    </source>
</evidence>
<evidence type="ECO:0000256" key="2">
    <source>
        <dbReference type="SAM" id="MobiDB-lite"/>
    </source>
</evidence>
<dbReference type="PROSITE" id="PS51444">
    <property type="entry name" value="FH2"/>
    <property type="match status" value="1"/>
</dbReference>
<evidence type="ECO:0000259" key="3">
    <source>
        <dbReference type="PROSITE" id="PS51444"/>
    </source>
</evidence>
<feature type="compositionally biased region" description="Low complexity" evidence="2">
    <location>
        <begin position="1041"/>
        <end position="1054"/>
    </location>
</feature>
<dbReference type="Gene3D" id="1.20.58.2220">
    <property type="entry name" value="Formin, FH2 domain"/>
    <property type="match status" value="1"/>
</dbReference>
<feature type="coiled-coil region" evidence="1">
    <location>
        <begin position="14"/>
        <end position="48"/>
    </location>
</feature>
<feature type="region of interest" description="Disordered" evidence="2">
    <location>
        <begin position="308"/>
        <end position="332"/>
    </location>
</feature>
<gene>
    <name evidence="4" type="ORF">cubi_00759</name>
</gene>
<evidence type="ECO:0000256" key="1">
    <source>
        <dbReference type="SAM" id="Coils"/>
    </source>
</evidence>
<protein>
    <submittedName>
        <fullName evidence="4">RNA recognition motif-containing protein</fullName>
    </submittedName>
</protein>
<dbReference type="VEuPathDB" id="CryptoDB:cubi_00759"/>
<dbReference type="Pfam" id="PF02181">
    <property type="entry name" value="FH2"/>
    <property type="match status" value="1"/>
</dbReference>
<dbReference type="SUPFAM" id="SSF101447">
    <property type="entry name" value="Formin homology 2 domain (FH2 domain)"/>
    <property type="match status" value="1"/>
</dbReference>
<dbReference type="OrthoDB" id="344093at2759"/>
<sequence length="1153" mass="131729">METVSEELIKLLPREDLENLIRKLNLEVSELKDEVKFWRCRAEESSKEQGKVLIRSSISEEMLNELNNLAGKMNVLKIMDEEVNKENKEESDLINKKAPIQKSLSPISHPNQIVPSSASGNNVDSNSFPVTESVSRAAASAKLKSMFLKKAPPKMMSRADFVKKSEQKNCVGAARGNITSEVSAQSQLSSSIKKGSSRISLQWGCLAEEYPKFDSNMEESLFKNYFSEFENKLSVLINEEDSREEPKLELFSNSVFSKDSQTEDLQIPCEKLFEWFIKKESIQTKKTMAINNLSPSNTGHLVIEEGKQIDRETGKSKNKDKSPTNKINQKNMESTGKEVRACLFGSKTSRMLQITINYFKKKLPKDQQKSLDFFKKSILNCTLDKEGVNLLLETVPDPLENAAKYEIWKECVRSVERYLESNSRETLFEEEEFVYFLSRIPNLSKRLECMILRSSFEQLYCESLKWIEEKIRGLELIINHKRLPLLFKAIIDSRNILNSKLGKENQNEVDKVKFIPLSSMKKLQNLKSPNIQGKTLLNFISSLVGKIFTKEEISILKKSSEKNITMVYTMVTDLIFSWLELRDKPENLVFATETHSNKEEDVMEYNDEFQNIMKQFYSEKYSQMITLCNTFRKMLRLYVASCYYFGDISTFLPLRVKLDQGKQDLVETLFEFINKYDLALKQEIVKDNEQTSPKSVENTPRDNPKKPLSTSTARARRLSHINDMKNILNPNSSSKPKEFSNQSLSSMAKPKINIQQLFAKSIVKELNLKPLFNKDSENKSERHVSFSDGKIGTLNNNNSIASSDINSISDTSIITGVTDKTENNNFTNGILSKSVTKDETRSSVQIEDIEKTIALPLASFCENNQVHNKNLDTETSYQNGIVKRSSILELSKEAKEILSRDKTNKFSLNLSSSFDDDVSLDDELDDDNETIALSSPSHTRLLDISSMLDSNTTESAESSNSISVKFEKDGIRKKVLIMTEENYESPVRDNTKFNRRQSIRRMCQIATYLDNSGYNDEIEENDDLNNGLSRYKSPMLMVSRNTTHSSNISSSPSSERTRNSQEELNDQDYEPDFDNDNSKTCILNEILEVSNPLDELEQSNSKSENINIHNPNYYNHLQNVNSESKVPPEYSPQKITFTRKSGRFGGTLSPPYN</sequence>
<name>A0A1J4MEU6_9CRYT</name>
<proteinExistence type="predicted"/>
<feature type="region of interest" description="Disordered" evidence="2">
    <location>
        <begin position="104"/>
        <end position="127"/>
    </location>
</feature>
<keyword evidence="5" id="KW-1185">Reference proteome</keyword>
<dbReference type="GeneID" id="39977551"/>
<organism evidence="4 5">
    <name type="scientific">Cryptosporidium ubiquitum</name>
    <dbReference type="NCBI Taxonomy" id="857276"/>
    <lineage>
        <taxon>Eukaryota</taxon>
        <taxon>Sar</taxon>
        <taxon>Alveolata</taxon>
        <taxon>Apicomplexa</taxon>
        <taxon>Conoidasida</taxon>
        <taxon>Coccidia</taxon>
        <taxon>Eucoccidiorida</taxon>
        <taxon>Eimeriorina</taxon>
        <taxon>Cryptosporidiidae</taxon>
        <taxon>Cryptosporidium</taxon>
    </lineage>
</organism>
<dbReference type="InterPro" id="IPR015425">
    <property type="entry name" value="FH2_Formin"/>
</dbReference>
<feature type="region of interest" description="Disordered" evidence="2">
    <location>
        <begin position="1041"/>
        <end position="1075"/>
    </location>
</feature>
<reference evidence="4 5" key="1">
    <citation type="submission" date="2016-10" db="EMBL/GenBank/DDBJ databases">
        <title>Reductive evolution of mitochondrial metabolism and differential evolution of invasion-related proteins in Cryptosporidium.</title>
        <authorList>
            <person name="Liu S."/>
            <person name="Roellig D.M."/>
            <person name="Guo Y."/>
            <person name="Li N."/>
            <person name="Frace M.A."/>
            <person name="Tang K."/>
            <person name="Zhang L."/>
            <person name="Feng Y."/>
            <person name="Xiao L."/>
        </authorList>
    </citation>
    <scope>NUCLEOTIDE SEQUENCE [LARGE SCALE GENOMIC DNA]</scope>
    <source>
        <strain evidence="4">39726</strain>
    </source>
</reference>
<feature type="compositionally biased region" description="Acidic residues" evidence="2">
    <location>
        <begin position="1063"/>
        <end position="1075"/>
    </location>
</feature>